<dbReference type="AlphaFoldDB" id="A0A1H1MUM6"/>
<protein>
    <submittedName>
        <fullName evidence="1">Uncharacterized protein</fullName>
    </submittedName>
</protein>
<reference evidence="2" key="1">
    <citation type="submission" date="2016-10" db="EMBL/GenBank/DDBJ databases">
        <authorList>
            <person name="Varghese N."/>
            <person name="Submissions S."/>
        </authorList>
    </citation>
    <scope>NUCLEOTIDE SEQUENCE [LARGE SCALE GENOMIC DNA]</scope>
    <source>
        <strain evidence="2">DSM 22620</strain>
    </source>
</reference>
<dbReference type="Proteomes" id="UP000199480">
    <property type="component" value="Chromosome I"/>
</dbReference>
<organism evidence="1 2">
    <name type="scientific">Parafannyhessea umbonata</name>
    <dbReference type="NCBI Taxonomy" id="604330"/>
    <lineage>
        <taxon>Bacteria</taxon>
        <taxon>Bacillati</taxon>
        <taxon>Actinomycetota</taxon>
        <taxon>Coriobacteriia</taxon>
        <taxon>Coriobacteriales</taxon>
        <taxon>Atopobiaceae</taxon>
        <taxon>Parafannyhessea</taxon>
    </lineage>
</organism>
<evidence type="ECO:0000313" key="1">
    <source>
        <dbReference type="EMBL" id="SDR89639.1"/>
    </source>
</evidence>
<dbReference type="EMBL" id="LT629759">
    <property type="protein sequence ID" value="SDR89639.1"/>
    <property type="molecule type" value="Genomic_DNA"/>
</dbReference>
<sequence>MTAARYGTCGGGLSILVDHQLLVHFMEKSVTIGS</sequence>
<gene>
    <name evidence="1" type="ORF">SAMN04489857_1552</name>
</gene>
<accession>A0A1H1MUM6</accession>
<proteinExistence type="predicted"/>
<name>A0A1H1MUM6_9ACTN</name>
<evidence type="ECO:0000313" key="2">
    <source>
        <dbReference type="Proteomes" id="UP000199480"/>
    </source>
</evidence>